<dbReference type="Pfam" id="PF01026">
    <property type="entry name" value="TatD_DNase"/>
    <property type="match status" value="1"/>
</dbReference>
<dbReference type="EMBL" id="LR215037">
    <property type="protein sequence ID" value="VEU75676.1"/>
    <property type="molecule type" value="Genomic_DNA"/>
</dbReference>
<dbReference type="PROSITE" id="PS01091">
    <property type="entry name" value="TATD_3"/>
    <property type="match status" value="1"/>
</dbReference>
<dbReference type="OrthoDB" id="9810005at2"/>
<keyword evidence="2 4" id="KW-0378">Hydrolase</keyword>
<reference evidence="4 5" key="1">
    <citation type="submission" date="2019-01" db="EMBL/GenBank/DDBJ databases">
        <authorList>
            <consortium name="Pathogen Informatics"/>
        </authorList>
    </citation>
    <scope>NUCLEOTIDE SEQUENCE [LARGE SCALE GENOMIC DNA]</scope>
    <source>
        <strain evidence="4 5">NCTC10168</strain>
    </source>
</reference>
<feature type="binding site" evidence="3">
    <location>
        <position position="150"/>
    </location>
    <ligand>
        <name>a divalent metal cation</name>
        <dbReference type="ChEBI" id="CHEBI:60240"/>
        <label>2</label>
    </ligand>
</feature>
<keyword evidence="5" id="KW-1185">Reference proteome</keyword>
<dbReference type="RefSeq" id="WP_129646980.1">
    <property type="nucleotide sequence ID" value="NZ_LR215037.1"/>
</dbReference>
<evidence type="ECO:0000256" key="3">
    <source>
        <dbReference type="PIRSR" id="PIRSR005902-1"/>
    </source>
</evidence>
<dbReference type="NCBIfam" id="TIGR00010">
    <property type="entry name" value="YchF/TatD family DNA exonuclease"/>
    <property type="match status" value="1"/>
</dbReference>
<name>A0A449B528_9BACT</name>
<feature type="binding site" evidence="3">
    <location>
        <position position="11"/>
    </location>
    <ligand>
        <name>a divalent metal cation</name>
        <dbReference type="ChEBI" id="CHEBI:60240"/>
        <label>1</label>
    </ligand>
</feature>
<dbReference type="AlphaFoldDB" id="A0A449B528"/>
<dbReference type="GO" id="GO:0046872">
    <property type="term" value="F:metal ion binding"/>
    <property type="evidence" value="ECO:0007669"/>
    <property type="project" value="UniProtKB-KW"/>
</dbReference>
<dbReference type="PANTHER" id="PTHR46124">
    <property type="entry name" value="D-AMINOACYL-TRNA DEACYLASE"/>
    <property type="match status" value="1"/>
</dbReference>
<dbReference type="FunFam" id="3.20.20.140:FF:000005">
    <property type="entry name" value="TatD family hydrolase"/>
    <property type="match status" value="1"/>
</dbReference>
<evidence type="ECO:0000313" key="4">
    <source>
        <dbReference type="EMBL" id="VEU75676.1"/>
    </source>
</evidence>
<sequence>MSIKYVDAHTHPLKMYYKDNFHIIEKAHSKGLVAMLITGCTKEENEEILHIASHFDYTFPVIGIHPNYASGKNDGDIIRKQLTKNVVAIGEIGLDYYYNTISKEKQKESFISQIQVARENNIPVVIHMRDSYEDLYQIIKDNKDVKFMIHTFSGDLDWAKKFYELGCYFSISGISTYKNAIKTVEVIKWLPVERILTETDAPYLSPAQKRGLKNYPNYVAYTANYIAGLKSMPIEKFTDQVLKNAKFLFKLDVSRKH</sequence>
<dbReference type="InterPro" id="IPR018228">
    <property type="entry name" value="DNase_TatD-rel_CS"/>
</dbReference>
<dbReference type="Proteomes" id="UP000290243">
    <property type="component" value="Chromosome"/>
</dbReference>
<evidence type="ECO:0000256" key="2">
    <source>
        <dbReference type="ARBA" id="ARBA00022801"/>
    </source>
</evidence>
<feature type="binding site" evidence="3">
    <location>
        <position position="9"/>
    </location>
    <ligand>
        <name>a divalent metal cation</name>
        <dbReference type="ChEBI" id="CHEBI:60240"/>
        <label>1</label>
    </ligand>
</feature>
<evidence type="ECO:0000256" key="1">
    <source>
        <dbReference type="ARBA" id="ARBA00022723"/>
    </source>
</evidence>
<dbReference type="InterPro" id="IPR015991">
    <property type="entry name" value="TatD/YcfH-like"/>
</dbReference>
<dbReference type="InterPro" id="IPR032466">
    <property type="entry name" value="Metal_Hydrolase"/>
</dbReference>
<accession>A0A449B528</accession>
<dbReference type="CDD" id="cd01310">
    <property type="entry name" value="TatD_DNAse"/>
    <property type="match status" value="1"/>
</dbReference>
<dbReference type="SUPFAM" id="SSF51556">
    <property type="entry name" value="Metallo-dependent hydrolases"/>
    <property type="match status" value="1"/>
</dbReference>
<feature type="binding site" evidence="3">
    <location>
        <position position="91"/>
    </location>
    <ligand>
        <name>a divalent metal cation</name>
        <dbReference type="ChEBI" id="CHEBI:60240"/>
        <label>1</label>
    </ligand>
</feature>
<keyword evidence="1 3" id="KW-0479">Metal-binding</keyword>
<gene>
    <name evidence="4" type="primary">tatD</name>
    <name evidence="4" type="ORF">NCTC10168_00604</name>
</gene>
<organism evidence="4 5">
    <name type="scientific">Mycoplasmopsis maculosa</name>
    <dbReference type="NCBI Taxonomy" id="114885"/>
    <lineage>
        <taxon>Bacteria</taxon>
        <taxon>Bacillati</taxon>
        <taxon>Mycoplasmatota</taxon>
        <taxon>Mycoplasmoidales</taxon>
        <taxon>Metamycoplasmataceae</taxon>
        <taxon>Mycoplasmopsis</taxon>
    </lineage>
</organism>
<dbReference type="EC" id="3.1.21.-" evidence="4"/>
<feature type="binding site" evidence="3">
    <location>
        <position position="200"/>
    </location>
    <ligand>
        <name>a divalent metal cation</name>
        <dbReference type="ChEBI" id="CHEBI:60240"/>
        <label>1</label>
    </ligand>
</feature>
<proteinExistence type="predicted"/>
<dbReference type="InterPro" id="IPR001130">
    <property type="entry name" value="TatD-like"/>
</dbReference>
<feature type="binding site" evidence="3">
    <location>
        <position position="127"/>
    </location>
    <ligand>
        <name>a divalent metal cation</name>
        <dbReference type="ChEBI" id="CHEBI:60240"/>
        <label>2</label>
    </ligand>
</feature>
<dbReference type="PIRSF" id="PIRSF005902">
    <property type="entry name" value="DNase_TatD"/>
    <property type="match status" value="1"/>
</dbReference>
<dbReference type="Gene3D" id="3.20.20.140">
    <property type="entry name" value="Metal-dependent hydrolases"/>
    <property type="match status" value="1"/>
</dbReference>
<protein>
    <submittedName>
        <fullName evidence="4">TatD DNase family protein</fullName>
        <ecNumber evidence="4">3.1.21.-</ecNumber>
    </submittedName>
</protein>
<dbReference type="KEGG" id="mmau:NCTC10168_00604"/>
<evidence type="ECO:0000313" key="5">
    <source>
        <dbReference type="Proteomes" id="UP000290243"/>
    </source>
</evidence>
<dbReference type="GO" id="GO:0016788">
    <property type="term" value="F:hydrolase activity, acting on ester bonds"/>
    <property type="evidence" value="ECO:0007669"/>
    <property type="project" value="InterPro"/>
</dbReference>
<dbReference type="GO" id="GO:0004536">
    <property type="term" value="F:DNA nuclease activity"/>
    <property type="evidence" value="ECO:0007669"/>
    <property type="project" value="InterPro"/>
</dbReference>
<dbReference type="PANTHER" id="PTHR46124:SF2">
    <property type="entry name" value="D-AMINOACYL-TRNA DEACYLASE"/>
    <property type="match status" value="1"/>
</dbReference>